<dbReference type="AlphaFoldDB" id="A0A934NU41"/>
<dbReference type="InterPro" id="IPR036188">
    <property type="entry name" value="FAD/NAD-bd_sf"/>
</dbReference>
<comment type="cofactor">
    <cofactor evidence="1">
        <name>FAD</name>
        <dbReference type="ChEBI" id="CHEBI:57692"/>
    </cofactor>
</comment>
<keyword evidence="9" id="KW-1185">Reference proteome</keyword>
<dbReference type="Pfam" id="PF18267">
    <property type="entry name" value="Rubredoxin_C"/>
    <property type="match status" value="1"/>
</dbReference>
<dbReference type="Pfam" id="PF07992">
    <property type="entry name" value="Pyr_redox_2"/>
    <property type="match status" value="1"/>
</dbReference>
<dbReference type="SUPFAM" id="SSF49879">
    <property type="entry name" value="SMAD/FHA domain"/>
    <property type="match status" value="1"/>
</dbReference>
<evidence type="ECO:0000256" key="2">
    <source>
        <dbReference type="ARBA" id="ARBA00022553"/>
    </source>
</evidence>
<comment type="caution">
    <text evidence="8">The sequence shown here is derived from an EMBL/GenBank/DDBJ whole genome shotgun (WGS) entry which is preliminary data.</text>
</comment>
<dbReference type="Gene3D" id="3.10.20.30">
    <property type="match status" value="1"/>
</dbReference>
<dbReference type="InterPro" id="IPR008984">
    <property type="entry name" value="SMAD_FHA_dom_sf"/>
</dbReference>
<dbReference type="EMBL" id="JAEMNV010000008">
    <property type="protein sequence ID" value="MBJ8341608.1"/>
    <property type="molecule type" value="Genomic_DNA"/>
</dbReference>
<evidence type="ECO:0000256" key="5">
    <source>
        <dbReference type="SAM" id="Phobius"/>
    </source>
</evidence>
<proteinExistence type="predicted"/>
<dbReference type="SMART" id="SM00240">
    <property type="entry name" value="FHA"/>
    <property type="match status" value="1"/>
</dbReference>
<dbReference type="InterPro" id="IPR023753">
    <property type="entry name" value="FAD/NAD-binding_dom"/>
</dbReference>
<keyword evidence="4" id="KW-0274">FAD</keyword>
<keyword evidence="5" id="KW-0812">Transmembrane</keyword>
<evidence type="ECO:0000259" key="7">
    <source>
        <dbReference type="PROSITE" id="PS51085"/>
    </source>
</evidence>
<dbReference type="RefSeq" id="WP_199706671.1">
    <property type="nucleotide sequence ID" value="NZ_JAEMNV010000008.1"/>
</dbReference>
<dbReference type="GO" id="GO:0051536">
    <property type="term" value="F:iron-sulfur cluster binding"/>
    <property type="evidence" value="ECO:0007669"/>
    <property type="project" value="InterPro"/>
</dbReference>
<keyword evidence="2" id="KW-0597">Phosphoprotein</keyword>
<feature type="transmembrane region" description="Helical" evidence="5">
    <location>
        <begin position="365"/>
        <end position="386"/>
    </location>
</feature>
<feature type="domain" description="2Fe-2S ferredoxin-type" evidence="7">
    <location>
        <begin position="509"/>
        <end position="603"/>
    </location>
</feature>
<dbReference type="GO" id="GO:0016491">
    <property type="term" value="F:oxidoreductase activity"/>
    <property type="evidence" value="ECO:0007669"/>
    <property type="project" value="InterPro"/>
</dbReference>
<accession>A0A934NU41</accession>
<feature type="transmembrane region" description="Helical" evidence="5">
    <location>
        <begin position="392"/>
        <end position="409"/>
    </location>
</feature>
<feature type="domain" description="FHA" evidence="6">
    <location>
        <begin position="11"/>
        <end position="74"/>
    </location>
</feature>
<organism evidence="8 9">
    <name type="scientific">Antrihabitans stalagmiti</name>
    <dbReference type="NCBI Taxonomy" id="2799499"/>
    <lineage>
        <taxon>Bacteria</taxon>
        <taxon>Bacillati</taxon>
        <taxon>Actinomycetota</taxon>
        <taxon>Actinomycetes</taxon>
        <taxon>Mycobacteriales</taxon>
        <taxon>Nocardiaceae</taxon>
        <taxon>Antrihabitans</taxon>
    </lineage>
</organism>
<sequence>MDPNQVVIEIREWGRRPRRVASSGSLTFGRDCAGENLADTEVSREHLRIVPSPTALSVVDLGSRNGTTLNGVRMSGRAELAAGDVLRLGRTELIVVSVPASRGAEPAGAPASDHDSTRLGVMVAAPPPPRADVVPSRRIVLAERVLGIDPTGERELFPAYTDLPKRIPLPVWQALRVVSIGSFLTVIVLLFVRPAAGLFLFFGVIVPVLPALFLVAPGLWRNICPLAATNQIPRVFGFTRALNPPDWLRNRGYLVAMALFFGIAGSRLAGLDQSGAATGVVLVLVATVAFTGGLVFKGKSGWCSSICPLFPLQRAYAQTPYITVPNSHCPSCVGCAKNCYDFKPRAAYQADLVDDDRGWTSQRKLFVAALPGFILGFFTAVGQPDIAALERYGLLALFVLVSVGSYFAIEAVSPLSPAMVAVSYAAAALNIFYWFGGPVVVSSLAEITGIEIPWLRWLISAAVAVVTLVWIARTRVSELQFAWVSGTRKDPVRLLPLEPVAAASTEATARVQFGSNGVPVAAESGTSLLEIAEKNKQPIEAGCRMGVCGADPVAVLDGMSCLSAPEQDEQNTLRRLGLAKNTRMACCARISSGTVTMSLTPEPGDGSGDKPTRFDRSIVSVVIVGGGIAAVTAADFVRRGHPDCEIHLVGQESHALYNRMGISRLVYGRSAMQGLYLLPEQWYDEHSVHAWLNTMARRIDVQAQRVLLGTGESLPYDRLILAMGSSATIPPTPGIDREGSFVLREAGDAMGIRSYVQRNGCRSAVVAGGGLLGLEAAYSLHLLGLQVTVLERGDRLLSRQIDPRCSEVVAQHFKNQGIELLTRAETVRVEGNPSVTAAILKDGRELPCDVFLTAVGVRPNVGLARDAGIPVGKGVLVDDRMRTRTRWVYAAGDVAEHNGQVWGLWPVAVEQAEAAAVNALGGEMTLTAETPATILKGVDLELFSIGKVTPAATDDVIVIDRPARMSYRRLVLAHGRVVGATVLGHHPADVTAAQKAVKGRFQVDPSALNALRAGDWSGLANEKSARATR</sequence>
<evidence type="ECO:0000313" key="8">
    <source>
        <dbReference type="EMBL" id="MBJ8341608.1"/>
    </source>
</evidence>
<feature type="transmembrane region" description="Helical" evidence="5">
    <location>
        <begin position="174"/>
        <end position="192"/>
    </location>
</feature>
<dbReference type="Gene3D" id="2.60.200.20">
    <property type="match status" value="1"/>
</dbReference>
<keyword evidence="3" id="KW-0285">Flavoprotein</keyword>
<name>A0A934NU41_9NOCA</name>
<dbReference type="SUPFAM" id="SSF51905">
    <property type="entry name" value="FAD/NAD(P)-binding domain"/>
    <property type="match status" value="2"/>
</dbReference>
<keyword evidence="5" id="KW-0472">Membrane</keyword>
<dbReference type="Gene3D" id="3.30.390.30">
    <property type="match status" value="1"/>
</dbReference>
<evidence type="ECO:0000313" key="9">
    <source>
        <dbReference type="Proteomes" id="UP000655868"/>
    </source>
</evidence>
<dbReference type="Pfam" id="PF00111">
    <property type="entry name" value="Fer2"/>
    <property type="match status" value="1"/>
</dbReference>
<dbReference type="InterPro" id="IPR050260">
    <property type="entry name" value="FAD-bd_OxRdtase"/>
</dbReference>
<dbReference type="InterPro" id="IPR036010">
    <property type="entry name" value="2Fe-2S_ferredoxin-like_sf"/>
</dbReference>
<dbReference type="InterPro" id="IPR001041">
    <property type="entry name" value="2Fe-2S_ferredoxin-type"/>
</dbReference>
<feature type="transmembrane region" description="Helical" evidence="5">
    <location>
        <begin position="618"/>
        <end position="637"/>
    </location>
</feature>
<feature type="transmembrane region" description="Helical" evidence="5">
    <location>
        <begin position="198"/>
        <end position="220"/>
    </location>
</feature>
<feature type="transmembrane region" description="Helical" evidence="5">
    <location>
        <begin position="416"/>
        <end position="434"/>
    </location>
</feature>
<dbReference type="PRINTS" id="PR00368">
    <property type="entry name" value="FADPNR"/>
</dbReference>
<dbReference type="PRINTS" id="PR00411">
    <property type="entry name" value="PNDRDTASEI"/>
</dbReference>
<dbReference type="PROSITE" id="PS50006">
    <property type="entry name" value="FHA_DOMAIN"/>
    <property type="match status" value="1"/>
</dbReference>
<dbReference type="InterPro" id="IPR000253">
    <property type="entry name" value="FHA_dom"/>
</dbReference>
<dbReference type="Gene3D" id="3.50.50.60">
    <property type="entry name" value="FAD/NAD(P)-binding domain"/>
    <property type="match status" value="2"/>
</dbReference>
<dbReference type="InterPro" id="IPR016156">
    <property type="entry name" value="FAD/NAD-linked_Rdtase_dimer_sf"/>
</dbReference>
<dbReference type="CDD" id="cd00060">
    <property type="entry name" value="FHA"/>
    <property type="match status" value="1"/>
</dbReference>
<feature type="transmembrane region" description="Helical" evidence="5">
    <location>
        <begin position="454"/>
        <end position="472"/>
    </location>
</feature>
<protein>
    <submittedName>
        <fullName evidence="8">FAD-dependent oxidoreductase</fullName>
    </submittedName>
</protein>
<dbReference type="InterPro" id="IPR041575">
    <property type="entry name" value="Rubredoxin_C"/>
</dbReference>
<dbReference type="Proteomes" id="UP000655868">
    <property type="component" value="Unassembled WGS sequence"/>
</dbReference>
<evidence type="ECO:0000256" key="3">
    <source>
        <dbReference type="ARBA" id="ARBA00022630"/>
    </source>
</evidence>
<dbReference type="SUPFAM" id="SSF54292">
    <property type="entry name" value="2Fe-2S ferredoxin-like"/>
    <property type="match status" value="1"/>
</dbReference>
<evidence type="ECO:0000256" key="1">
    <source>
        <dbReference type="ARBA" id="ARBA00001974"/>
    </source>
</evidence>
<dbReference type="PANTHER" id="PTHR43429:SF3">
    <property type="entry name" value="NITRITE REDUCTASE [NAD(P)H]"/>
    <property type="match status" value="1"/>
</dbReference>
<gene>
    <name evidence="8" type="ORF">JGU71_22235</name>
</gene>
<dbReference type="CDD" id="cd00207">
    <property type="entry name" value="fer2"/>
    <property type="match status" value="1"/>
</dbReference>
<dbReference type="InterPro" id="IPR012675">
    <property type="entry name" value="Beta-grasp_dom_sf"/>
</dbReference>
<reference evidence="8" key="1">
    <citation type="submission" date="2020-12" db="EMBL/GenBank/DDBJ databases">
        <title>Antrihabitans popcorni sp. nov. and Antrihabitans auranticaus sp. nov., isolated from a larva cave.</title>
        <authorList>
            <person name="Lee S.D."/>
            <person name="Kim I.S."/>
        </authorList>
    </citation>
    <scope>NUCLEOTIDE SEQUENCE</scope>
    <source>
        <strain evidence="8">YC3-6</strain>
    </source>
</reference>
<dbReference type="PANTHER" id="PTHR43429">
    <property type="entry name" value="PYRIDINE NUCLEOTIDE-DISULFIDE OXIDOREDUCTASE DOMAIN-CONTAINING"/>
    <property type="match status" value="1"/>
</dbReference>
<evidence type="ECO:0000256" key="4">
    <source>
        <dbReference type="ARBA" id="ARBA00022827"/>
    </source>
</evidence>
<keyword evidence="5" id="KW-1133">Transmembrane helix</keyword>
<dbReference type="Pfam" id="PF00498">
    <property type="entry name" value="FHA"/>
    <property type="match status" value="1"/>
</dbReference>
<evidence type="ECO:0000259" key="6">
    <source>
        <dbReference type="PROSITE" id="PS50006"/>
    </source>
</evidence>
<feature type="transmembrane region" description="Helical" evidence="5">
    <location>
        <begin position="276"/>
        <end position="296"/>
    </location>
</feature>
<dbReference type="PROSITE" id="PS51085">
    <property type="entry name" value="2FE2S_FER_2"/>
    <property type="match status" value="1"/>
</dbReference>